<reference evidence="2" key="2">
    <citation type="journal article" date="2021" name="PeerJ">
        <title>Extensive microbial diversity within the chicken gut microbiome revealed by metagenomics and culture.</title>
        <authorList>
            <person name="Gilroy R."/>
            <person name="Ravi A."/>
            <person name="Getino M."/>
            <person name="Pursley I."/>
            <person name="Horton D.L."/>
            <person name="Alikhan N.F."/>
            <person name="Baker D."/>
            <person name="Gharbi K."/>
            <person name="Hall N."/>
            <person name="Watson M."/>
            <person name="Adriaenssens E.M."/>
            <person name="Foster-Nyarko E."/>
            <person name="Jarju S."/>
            <person name="Secka A."/>
            <person name="Antonio M."/>
            <person name="Oren A."/>
            <person name="Chaudhuri R.R."/>
            <person name="La Ragione R."/>
            <person name="Hildebrand F."/>
            <person name="Pallen M.J."/>
        </authorList>
    </citation>
    <scope>NUCLEOTIDE SEQUENCE</scope>
    <source>
        <strain evidence="2">G3-8215</strain>
    </source>
</reference>
<sequence length="387" mass="43573">MAASNVKYLACLFSLLLFPGICLSGAVKDDPAAEYEEVVRDSAVLFRFVPGRLMFYYHYKDNENAIPKADSIIRANMDAIISGDAFIRIRGFCTSWPTFAQNRAAVKNRSNQVKSYYITHTGMKEEYYRTVNSTEPDTVFTDLGGDLVALLYVERIRKPVRPPFLPVPGDVPSITALADHDSGLETLRKALPCPSRRQPAPDAVSPAVRDRKPLLLNIKTNLLYDAAGFPSLEVEIPIGRRFSVNAEGAVAWWSGKKRNTYYQIDLLSPEVRWWFGQRSRWHGHYVGAFGMVGLYDLEWKGSRGYQGEYWSAGFSYGYMFPIGKSLSLEAGIGLGVLSTGYEEYVPMDNHYVYQQSSRTVYWGPVKLKLGLVWRIGDKPGKTRRAAL</sequence>
<reference evidence="2" key="1">
    <citation type="submission" date="2020-10" db="EMBL/GenBank/DDBJ databases">
        <authorList>
            <person name="Gilroy R."/>
        </authorList>
    </citation>
    <scope>NUCLEOTIDE SEQUENCE</scope>
    <source>
        <strain evidence="2">G3-8215</strain>
    </source>
</reference>
<organism evidence="2 3">
    <name type="scientific">Candidatus Cryptobacteroides avicola</name>
    <dbReference type="NCBI Taxonomy" id="2840757"/>
    <lineage>
        <taxon>Bacteria</taxon>
        <taxon>Pseudomonadati</taxon>
        <taxon>Bacteroidota</taxon>
        <taxon>Bacteroidia</taxon>
        <taxon>Bacteroidales</taxon>
        <taxon>Candidatus Cryptobacteroides</taxon>
    </lineage>
</organism>
<evidence type="ECO:0000256" key="1">
    <source>
        <dbReference type="SAM" id="SignalP"/>
    </source>
</evidence>
<name>A0A940IH20_9BACT</name>
<evidence type="ECO:0000313" key="3">
    <source>
        <dbReference type="Proteomes" id="UP000725002"/>
    </source>
</evidence>
<gene>
    <name evidence="2" type="ORF">IAB75_02670</name>
</gene>
<protein>
    <submittedName>
        <fullName evidence="2">DUF3575 domain-containing protein</fullName>
    </submittedName>
</protein>
<feature type="signal peptide" evidence="1">
    <location>
        <begin position="1"/>
        <end position="24"/>
    </location>
</feature>
<dbReference type="InterPro" id="IPR021958">
    <property type="entry name" value="DUF3575"/>
</dbReference>
<feature type="chain" id="PRO_5037459544" evidence="1">
    <location>
        <begin position="25"/>
        <end position="387"/>
    </location>
</feature>
<keyword evidence="1" id="KW-0732">Signal</keyword>
<evidence type="ECO:0000313" key="2">
    <source>
        <dbReference type="EMBL" id="MBO8483007.1"/>
    </source>
</evidence>
<accession>A0A940IH20</accession>
<dbReference type="AlphaFoldDB" id="A0A940IH20"/>
<dbReference type="Pfam" id="PF12099">
    <property type="entry name" value="DUF3575"/>
    <property type="match status" value="1"/>
</dbReference>
<proteinExistence type="predicted"/>
<dbReference type="Proteomes" id="UP000725002">
    <property type="component" value="Unassembled WGS sequence"/>
</dbReference>
<comment type="caution">
    <text evidence="2">The sequence shown here is derived from an EMBL/GenBank/DDBJ whole genome shotgun (WGS) entry which is preliminary data.</text>
</comment>
<dbReference type="EMBL" id="JADILV010000021">
    <property type="protein sequence ID" value="MBO8483007.1"/>
    <property type="molecule type" value="Genomic_DNA"/>
</dbReference>